<dbReference type="PATRIC" id="fig|1502.177.peg.3642"/>
<protein>
    <submittedName>
        <fullName evidence="2">Putative transcriptional regulator</fullName>
    </submittedName>
</protein>
<dbReference type="SUPFAM" id="SSF47413">
    <property type="entry name" value="lambda repressor-like DNA-binding domains"/>
    <property type="match status" value="1"/>
</dbReference>
<sequence length="115" mass="13465">MIENKIDKKKIGLNIKRVISANGYTLKSFSKYSNISYDILKDIINGRVVDESSMLNYIYKICEILNIDDKSKLIEYCNDFKRIESNKYNDNDSIDLGEMSNDIEKLILLCLIYYK</sequence>
<dbReference type="Proteomes" id="UP000070260">
    <property type="component" value="Plasmid pJFP838A"/>
</dbReference>
<dbReference type="RefSeq" id="WP_061429924.1">
    <property type="nucleotide sequence ID" value="NZ_CATNZX010000001.1"/>
</dbReference>
<keyword evidence="2" id="KW-0614">Plasmid</keyword>
<geneLocation type="plasmid" evidence="2 3">
    <name>pJFP838A</name>
</geneLocation>
<gene>
    <name evidence="2" type="ORF">JFP838_pA0431</name>
</gene>
<dbReference type="EMBL" id="CP013615">
    <property type="protein sequence ID" value="AMN31347.1"/>
    <property type="molecule type" value="Genomic_DNA"/>
</dbReference>
<evidence type="ECO:0000259" key="1">
    <source>
        <dbReference type="Pfam" id="PF13443"/>
    </source>
</evidence>
<dbReference type="AlphaFoldDB" id="A0A140GS38"/>
<dbReference type="GO" id="GO:0003677">
    <property type="term" value="F:DNA binding"/>
    <property type="evidence" value="ECO:0007669"/>
    <property type="project" value="InterPro"/>
</dbReference>
<reference evidence="2 3" key="1">
    <citation type="journal article" date="2016" name="PLoS ONE">
        <title>Plasmid Characterization and Chromosome Analysis of Two netF+ Clostridium perfringens Isolates Associated with Foal and Canine Necrotizing Enteritis.</title>
        <authorList>
            <person name="Mehdizadeh Gohari I."/>
            <person name="Kropinski A.M."/>
            <person name="Weese S.J."/>
            <person name="Parreira V.R."/>
            <person name="Whitehead A.E."/>
            <person name="Boerlin P."/>
            <person name="Prescott J.F."/>
        </authorList>
    </citation>
    <scope>NUCLEOTIDE SEQUENCE [LARGE SCALE GENOMIC DNA]</scope>
    <source>
        <strain evidence="2 3">JP838</strain>
        <plasmid evidence="3">Plasmid pJFP838A</plasmid>
    </source>
</reference>
<name>A0A140GS38_CLOPF</name>
<dbReference type="Pfam" id="PF13443">
    <property type="entry name" value="HTH_26"/>
    <property type="match status" value="1"/>
</dbReference>
<accession>A0A140GS38</accession>
<feature type="domain" description="HTH cro/C1-type" evidence="1">
    <location>
        <begin position="14"/>
        <end position="68"/>
    </location>
</feature>
<dbReference type="InterPro" id="IPR010982">
    <property type="entry name" value="Lambda_DNA-bd_dom_sf"/>
</dbReference>
<organism evidence="2 3">
    <name type="scientific">Clostridium perfringens</name>
    <dbReference type="NCBI Taxonomy" id="1502"/>
    <lineage>
        <taxon>Bacteria</taxon>
        <taxon>Bacillati</taxon>
        <taxon>Bacillota</taxon>
        <taxon>Clostridia</taxon>
        <taxon>Eubacteriales</taxon>
        <taxon>Clostridiaceae</taxon>
        <taxon>Clostridium</taxon>
    </lineage>
</organism>
<proteinExistence type="predicted"/>
<evidence type="ECO:0000313" key="2">
    <source>
        <dbReference type="EMBL" id="AMN31347.1"/>
    </source>
</evidence>
<evidence type="ECO:0000313" key="3">
    <source>
        <dbReference type="Proteomes" id="UP000070260"/>
    </source>
</evidence>
<dbReference type="Gene3D" id="1.10.260.40">
    <property type="entry name" value="lambda repressor-like DNA-binding domains"/>
    <property type="match status" value="1"/>
</dbReference>
<dbReference type="InterPro" id="IPR001387">
    <property type="entry name" value="Cro/C1-type_HTH"/>
</dbReference>